<dbReference type="EnsemblMetazoa" id="G16732.2">
    <property type="protein sequence ID" value="G16732.2:cds"/>
    <property type="gene ID" value="G16732"/>
</dbReference>
<dbReference type="PANTHER" id="PTHR13338">
    <property type="entry name" value="UPF0240 PROTEIN"/>
    <property type="match status" value="1"/>
</dbReference>
<reference evidence="2" key="1">
    <citation type="submission" date="2022-08" db="UniProtKB">
        <authorList>
            <consortium name="EnsemblMetazoa"/>
        </authorList>
    </citation>
    <scope>IDENTIFICATION</scope>
    <source>
        <strain evidence="2">05x7-T-G4-1.051#20</strain>
    </source>
</reference>
<dbReference type="EnsemblMetazoa" id="G16732.1">
    <property type="protein sequence ID" value="G16732.1:cds"/>
    <property type="gene ID" value="G16732"/>
</dbReference>
<sequence>MGGSVRKFVNPRAYYNIERRALKKIEKEKDKPTAAPKHNKHEQVDVYSNPDPQIVEKNEKLHSRMQHLYLESYGPAPGVKSKSNRPLPQDREEFETSFDTYGYHIPNRLAQGKVDFVQMLDILKKYSDTKGEYSAADIAKDYKVDPTKMQNVLTHFQVLQVIMPKEDVEEMQTEESTEEVETTDLKSNQIAPSDSKKR</sequence>
<feature type="region of interest" description="Disordered" evidence="1">
    <location>
        <begin position="24"/>
        <end position="51"/>
    </location>
</feature>
<dbReference type="EnsemblMetazoa" id="G16732.4">
    <property type="protein sequence ID" value="G16732.4:cds"/>
    <property type="gene ID" value="G16732"/>
</dbReference>
<evidence type="ECO:0000313" key="3">
    <source>
        <dbReference type="Proteomes" id="UP000005408"/>
    </source>
</evidence>
<dbReference type="Proteomes" id="UP000005408">
    <property type="component" value="Unassembled WGS sequence"/>
</dbReference>
<feature type="compositionally biased region" description="Acidic residues" evidence="1">
    <location>
        <begin position="167"/>
        <end position="182"/>
    </location>
</feature>
<keyword evidence="3" id="KW-1185">Reference proteome</keyword>
<dbReference type="InterPro" id="IPR009622">
    <property type="entry name" value="NDUFAF4"/>
</dbReference>
<dbReference type="GO" id="GO:0032981">
    <property type="term" value="P:mitochondrial respiratory chain complex I assembly"/>
    <property type="evidence" value="ECO:0007669"/>
    <property type="project" value="InterPro"/>
</dbReference>
<dbReference type="PANTHER" id="PTHR13338:SF4">
    <property type="entry name" value="NADH DEHYDROGENASE [UBIQUINONE] 1 ALPHA SUBCOMPLEX ASSEMBLY FACTOR 4"/>
    <property type="match status" value="1"/>
</dbReference>
<feature type="region of interest" description="Disordered" evidence="1">
    <location>
        <begin position="167"/>
        <end position="198"/>
    </location>
</feature>
<dbReference type="EnsemblMetazoa" id="G16732.3">
    <property type="protein sequence ID" value="G16732.3:cds"/>
    <property type="gene ID" value="G16732"/>
</dbReference>
<dbReference type="GO" id="GO:0005739">
    <property type="term" value="C:mitochondrion"/>
    <property type="evidence" value="ECO:0007669"/>
    <property type="project" value="TreeGrafter"/>
</dbReference>
<evidence type="ECO:0008006" key="4">
    <source>
        <dbReference type="Google" id="ProtNLM"/>
    </source>
</evidence>
<name>A0A8W8J0J2_MAGGI</name>
<dbReference type="OMA" id="IPDQKYK"/>
<protein>
    <recommendedName>
        <fullName evidence="4">NDUFAF4-like protein</fullName>
    </recommendedName>
</protein>
<dbReference type="AlphaFoldDB" id="A0A8W8J0J2"/>
<accession>A0A8W8J0J2</accession>
<proteinExistence type="predicted"/>
<evidence type="ECO:0000256" key="1">
    <source>
        <dbReference type="SAM" id="MobiDB-lite"/>
    </source>
</evidence>
<dbReference type="OrthoDB" id="2434756at2759"/>
<dbReference type="Pfam" id="PF06784">
    <property type="entry name" value="UPF0240"/>
    <property type="match status" value="1"/>
</dbReference>
<evidence type="ECO:0000313" key="2">
    <source>
        <dbReference type="EnsemblMetazoa" id="G16732.1:cds"/>
    </source>
</evidence>
<organism evidence="2 3">
    <name type="scientific">Magallana gigas</name>
    <name type="common">Pacific oyster</name>
    <name type="synonym">Crassostrea gigas</name>
    <dbReference type="NCBI Taxonomy" id="29159"/>
    <lineage>
        <taxon>Eukaryota</taxon>
        <taxon>Metazoa</taxon>
        <taxon>Spiralia</taxon>
        <taxon>Lophotrochozoa</taxon>
        <taxon>Mollusca</taxon>
        <taxon>Bivalvia</taxon>
        <taxon>Autobranchia</taxon>
        <taxon>Pteriomorphia</taxon>
        <taxon>Ostreida</taxon>
        <taxon>Ostreoidea</taxon>
        <taxon>Ostreidae</taxon>
        <taxon>Magallana</taxon>
    </lineage>
</organism>